<evidence type="ECO:0000313" key="3">
    <source>
        <dbReference type="Proteomes" id="UP000249842"/>
    </source>
</evidence>
<dbReference type="GO" id="GO:0016787">
    <property type="term" value="F:hydrolase activity"/>
    <property type="evidence" value="ECO:0007669"/>
    <property type="project" value="UniProtKB-ARBA"/>
</dbReference>
<keyword evidence="3" id="KW-1185">Reference proteome</keyword>
<dbReference type="Gene3D" id="3.40.720.10">
    <property type="entry name" value="Alkaline Phosphatase, subunit A"/>
    <property type="match status" value="2"/>
</dbReference>
<dbReference type="SUPFAM" id="SSF53649">
    <property type="entry name" value="Alkaline phosphatase-like"/>
    <property type="match status" value="1"/>
</dbReference>
<accession>A0A328B1T2</accession>
<keyword evidence="1" id="KW-0732">Signal</keyword>
<comment type="caution">
    <text evidence="2">The sequence shown here is derived from an EMBL/GenBank/DDBJ whole genome shotgun (WGS) entry which is preliminary data.</text>
</comment>
<proteinExistence type="predicted"/>
<reference evidence="3" key="1">
    <citation type="submission" date="2018-05" db="EMBL/GenBank/DDBJ databases">
        <authorList>
            <person name="Li X."/>
        </authorList>
    </citation>
    <scope>NUCLEOTIDE SEQUENCE [LARGE SCALE GENOMIC DNA]</scope>
    <source>
        <strain evidence="3">HKS-05</strain>
    </source>
</reference>
<dbReference type="PANTHER" id="PTHR10151">
    <property type="entry name" value="ECTONUCLEOTIDE PYROPHOSPHATASE/PHOSPHODIESTERASE"/>
    <property type="match status" value="1"/>
</dbReference>
<dbReference type="Pfam" id="PF01663">
    <property type="entry name" value="Phosphodiest"/>
    <property type="match status" value="1"/>
</dbReference>
<feature type="signal peptide" evidence="1">
    <location>
        <begin position="1"/>
        <end position="17"/>
    </location>
</feature>
<sequence length="597" mass="61391">MTALALVMAAVGSRAAAAPHNVILFVADGLRSRIVTPQTAPALAEVRARGVDFRNSHSIYPTVTTPNASVIATGHLVGDTGDFGNTIYGGQPFPAPYGSPMAPVEDDVMLGLLNERFGGNYLGHTSLLQAARAKGFATVALGKLGPIAIQDVTARDGTGTIVIDDATGSPERGVKLAPEIAAAIKAAGLPTTAPSRGPNGQAGAYDKAGALVANVEQQNWFLAVATRVLLPRFKAEGKPFVMVFWSRDPDGTQHNQGDSLNTFTPGINGPTTMAAIRNASDDLAALRASLRALGLDKDTDIVVTADHGFSTLSRESQTSGSARLRYPDVKPGLMPPGFLAIDLAEALGLPLHDAAGPAVDPRSGAYPKRGAALGRDAAHPDVLVAANGGSDLIYLPGPDAPALARRIVEAVSRQDYAGAIFVRDDLGPIPGALSTSQIGLAGSARTPTPAIVVGFRSFASGCDDPEICGVEVADSDQQQGQGIHGSFGRQDTHNFMAAVGPDFRAGFVDPAPVSNADLAITLAHILELDLGPKGHSGRVMAEALSGRDVAPPASQAVTVRSAPAANGFMTVLNRQDAAGASYFDAAGMPGRTIGLKP</sequence>
<feature type="chain" id="PRO_5016286403" evidence="1">
    <location>
        <begin position="18"/>
        <end position="597"/>
    </location>
</feature>
<dbReference type="Proteomes" id="UP000249842">
    <property type="component" value="Unassembled WGS sequence"/>
</dbReference>
<dbReference type="OrthoDB" id="9779418at2"/>
<dbReference type="InterPro" id="IPR002591">
    <property type="entry name" value="Phosphodiest/P_Trfase"/>
</dbReference>
<dbReference type="EMBL" id="QFYP01000001">
    <property type="protein sequence ID" value="RAK60421.1"/>
    <property type="molecule type" value="Genomic_DNA"/>
</dbReference>
<evidence type="ECO:0000256" key="1">
    <source>
        <dbReference type="SAM" id="SignalP"/>
    </source>
</evidence>
<dbReference type="AlphaFoldDB" id="A0A328B1T2"/>
<dbReference type="InterPro" id="IPR017850">
    <property type="entry name" value="Alkaline_phosphatase_core_sf"/>
</dbReference>
<protein>
    <submittedName>
        <fullName evidence="2">Alkaline phosphatase family protein</fullName>
    </submittedName>
</protein>
<dbReference type="PANTHER" id="PTHR10151:SF120">
    <property type="entry name" value="BIS(5'-ADENOSYL)-TRIPHOSPHATASE"/>
    <property type="match status" value="1"/>
</dbReference>
<gene>
    <name evidence="2" type="ORF">DJ021_11695</name>
</gene>
<name>A0A328B1T2_9CAUL</name>
<organism evidence="2 3">
    <name type="scientific">Phenylobacterium hankyongense</name>
    <dbReference type="NCBI Taxonomy" id="1813876"/>
    <lineage>
        <taxon>Bacteria</taxon>
        <taxon>Pseudomonadati</taxon>
        <taxon>Pseudomonadota</taxon>
        <taxon>Alphaproteobacteria</taxon>
        <taxon>Caulobacterales</taxon>
        <taxon>Caulobacteraceae</taxon>
        <taxon>Phenylobacterium</taxon>
    </lineage>
</organism>
<evidence type="ECO:0000313" key="2">
    <source>
        <dbReference type="EMBL" id="RAK60421.1"/>
    </source>
</evidence>